<dbReference type="InterPro" id="IPR051553">
    <property type="entry name" value="Ran_GTPase-activating"/>
</dbReference>
<keyword evidence="1" id="KW-0344">Guanine-nucleotide releasing factor</keyword>
<feature type="repeat" description="RCC1" evidence="3">
    <location>
        <begin position="63"/>
        <end position="113"/>
    </location>
</feature>
<feature type="repeat" description="RCC1" evidence="3">
    <location>
        <begin position="690"/>
        <end position="745"/>
    </location>
</feature>
<dbReference type="WBParaSite" id="L893_g33320.t3">
    <property type="protein sequence ID" value="L893_g33320.t3"/>
    <property type="gene ID" value="L893_g33320"/>
</dbReference>
<dbReference type="PRINTS" id="PR00633">
    <property type="entry name" value="RCCNDNSATION"/>
</dbReference>
<dbReference type="Pfam" id="PF25390">
    <property type="entry name" value="WD40_RLD"/>
    <property type="match status" value="1"/>
</dbReference>
<dbReference type="InterPro" id="IPR058923">
    <property type="entry name" value="RCC1-like_dom"/>
</dbReference>
<keyword evidence="6" id="KW-1185">Reference proteome</keyword>
<feature type="domain" description="RCC1-like" evidence="5">
    <location>
        <begin position="229"/>
        <end position="527"/>
    </location>
</feature>
<dbReference type="InterPro" id="IPR009091">
    <property type="entry name" value="RCC1/BLIP-II"/>
</dbReference>
<evidence type="ECO:0000256" key="1">
    <source>
        <dbReference type="ARBA" id="ARBA00022658"/>
    </source>
</evidence>
<feature type="region of interest" description="Disordered" evidence="4">
    <location>
        <begin position="1"/>
        <end position="40"/>
    </location>
</feature>
<dbReference type="Proteomes" id="UP000095287">
    <property type="component" value="Unplaced"/>
</dbReference>
<accession>A0A1I8A702</accession>
<evidence type="ECO:0000256" key="3">
    <source>
        <dbReference type="PROSITE-ProRule" id="PRU00235"/>
    </source>
</evidence>
<name>A0A1I8A702_9BILA</name>
<dbReference type="PANTHER" id="PTHR45982:SF1">
    <property type="entry name" value="REGULATOR OF CHROMOSOME CONDENSATION"/>
    <property type="match status" value="1"/>
</dbReference>
<dbReference type="GO" id="GO:0005085">
    <property type="term" value="F:guanyl-nucleotide exchange factor activity"/>
    <property type="evidence" value="ECO:0007669"/>
    <property type="project" value="TreeGrafter"/>
</dbReference>
<evidence type="ECO:0000313" key="6">
    <source>
        <dbReference type="Proteomes" id="UP000095287"/>
    </source>
</evidence>
<proteinExistence type="predicted"/>
<keyword evidence="2" id="KW-0677">Repeat</keyword>
<dbReference type="PROSITE" id="PS50012">
    <property type="entry name" value="RCC1_3"/>
    <property type="match status" value="4"/>
</dbReference>
<evidence type="ECO:0000259" key="5">
    <source>
        <dbReference type="Pfam" id="PF25390"/>
    </source>
</evidence>
<dbReference type="PANTHER" id="PTHR45982">
    <property type="entry name" value="REGULATOR OF CHROMOSOME CONDENSATION"/>
    <property type="match status" value="1"/>
</dbReference>
<dbReference type="InterPro" id="IPR000408">
    <property type="entry name" value="Reg_chr_condens"/>
</dbReference>
<dbReference type="PROSITE" id="PS00626">
    <property type="entry name" value="RCC1_2"/>
    <property type="match status" value="1"/>
</dbReference>
<sequence length="772" mass="83772">MKATTKKVGRPVKRKAGEQSPKKVPEVKEAPVAEQVEPTTSRTKRVKHVLLTQDSYVPKFAAERVLSCGEGPQLGHPKRNTTKKPRHVSELPEGLKFAQAVAGGVHSFLLTTDGQVYGCGVNEKGTVPVDGLDRGGSTNKFKLLQFPERFRDDKKIIMLAAGARFTAALTEKGTVYAWGYLQVKITDIDSHSLFQNMQEEPTLIYAPILKRVVKIAAGENHLLMLSEDGEIVMLAAGASFTAALTEKGTVYAWGNLRDASGNIDSHSILQDMQKEPTLINNYKSTHVVKVGKVVDPDITCSFQIAAGENHLLMLSNNGEVLSFGDGTQGQLGRTMRTSHIRSNYMVDSSGNSRRLVINLREKARKENRAVDIMAGGYWSMVKVEDGRWFAFGLNNYGQLGVPLPKEADEPGAAGDTMQVDETDYHVYLPTLAAEYSSVDDITDIQGVQHTVCRSVDGTVHAMGKNTDNALGLDTWTGNDDNEHWRYTSLQKVPVPVTDGDSVVGVTATIGCSIAWTENGDAFAWGCDTVVINLREKADKENTAVDIMAGGYWSMVKLKDGRWFAFGLNDYGQIGVPLPKETDPSSSSYSMRASDPHYHVYLPTPAAEYSSVDNITHIQGVQHTVCRSSDGTVHALGKNTHNALGLNTWTGNDENGHWRYTSLQKVSVGDGDSVAGVTAAIGCSIAWTENGDAFAWGRNTVGQLGLGVTNGDAVPSPDKIVSNHLEGFKIVYASIADKHALVLATKKEEEDSSIGGLCEMIDAADLAEHMQQD</sequence>
<feature type="compositionally biased region" description="Basic and acidic residues" evidence="4">
    <location>
        <begin position="15"/>
        <end position="31"/>
    </location>
</feature>
<reference evidence="7" key="1">
    <citation type="submission" date="2016-11" db="UniProtKB">
        <authorList>
            <consortium name="WormBaseParasite"/>
        </authorList>
    </citation>
    <scope>IDENTIFICATION</scope>
</reference>
<dbReference type="Pfam" id="PF00415">
    <property type="entry name" value="RCC1"/>
    <property type="match status" value="1"/>
</dbReference>
<evidence type="ECO:0000256" key="2">
    <source>
        <dbReference type="ARBA" id="ARBA00022737"/>
    </source>
</evidence>
<evidence type="ECO:0000313" key="7">
    <source>
        <dbReference type="WBParaSite" id="L893_g33320.t3"/>
    </source>
</evidence>
<protein>
    <submittedName>
        <fullName evidence="7">RCC1/BLIP-II</fullName>
    </submittedName>
</protein>
<feature type="repeat" description="RCC1" evidence="3">
    <location>
        <begin position="248"/>
        <end position="317"/>
    </location>
</feature>
<dbReference type="AlphaFoldDB" id="A0A1I8A702"/>
<evidence type="ECO:0000256" key="4">
    <source>
        <dbReference type="SAM" id="MobiDB-lite"/>
    </source>
</evidence>
<feature type="repeat" description="RCC1" evidence="3">
    <location>
        <begin position="173"/>
        <end position="228"/>
    </location>
</feature>
<feature type="compositionally biased region" description="Basic residues" evidence="4">
    <location>
        <begin position="1"/>
        <end position="14"/>
    </location>
</feature>
<dbReference type="Pfam" id="PF13540">
    <property type="entry name" value="RCC1_2"/>
    <property type="match status" value="2"/>
</dbReference>
<organism evidence="6 7">
    <name type="scientific">Steinernema glaseri</name>
    <dbReference type="NCBI Taxonomy" id="37863"/>
    <lineage>
        <taxon>Eukaryota</taxon>
        <taxon>Metazoa</taxon>
        <taxon>Ecdysozoa</taxon>
        <taxon>Nematoda</taxon>
        <taxon>Chromadorea</taxon>
        <taxon>Rhabditida</taxon>
        <taxon>Tylenchina</taxon>
        <taxon>Panagrolaimomorpha</taxon>
        <taxon>Strongyloidoidea</taxon>
        <taxon>Steinernematidae</taxon>
        <taxon>Steinernema</taxon>
    </lineage>
</organism>
<dbReference type="SUPFAM" id="SSF50985">
    <property type="entry name" value="RCC1/BLIP-II"/>
    <property type="match status" value="3"/>
</dbReference>
<dbReference type="GO" id="GO:0005737">
    <property type="term" value="C:cytoplasm"/>
    <property type="evidence" value="ECO:0007669"/>
    <property type="project" value="TreeGrafter"/>
</dbReference>
<dbReference type="Gene3D" id="2.130.10.30">
    <property type="entry name" value="Regulator of chromosome condensation 1/beta-lactamase-inhibitor protein II"/>
    <property type="match status" value="3"/>
</dbReference>